<dbReference type="STRING" id="1121131.SAMN02745229_00626"/>
<dbReference type="Proteomes" id="UP000184278">
    <property type="component" value="Unassembled WGS sequence"/>
</dbReference>
<sequence length="150" mass="17567">MNERYRYDYNTEYADGNTVRRQRGRQDQEIFREVKGGKKRRRRHMSFGYMLFLCVAMAAVAIVATGYVSLRMQITNSVNTISTLESQLNELKQENDEKYNKASSDVDLDEIKRIAMEEYGMTYADENQIVTYSDEGGDDYVRQNEEIPQK</sequence>
<name>A0A1M5TUM3_BUTFI</name>
<protein>
    <recommendedName>
        <fullName evidence="5">Cell division protein FtsL</fullName>
    </recommendedName>
</protein>
<reference evidence="4" key="1">
    <citation type="submission" date="2016-11" db="EMBL/GenBank/DDBJ databases">
        <authorList>
            <person name="Varghese N."/>
            <person name="Submissions S."/>
        </authorList>
    </citation>
    <scope>NUCLEOTIDE SEQUENCE [LARGE SCALE GENOMIC DNA]</scope>
    <source>
        <strain evidence="4">DSM 3071</strain>
    </source>
</reference>
<evidence type="ECO:0000256" key="2">
    <source>
        <dbReference type="SAM" id="Phobius"/>
    </source>
</evidence>
<dbReference type="RefSeq" id="WP_073385448.1">
    <property type="nucleotide sequence ID" value="NZ_FQXK01000005.1"/>
</dbReference>
<keyword evidence="2" id="KW-1133">Transmembrane helix</keyword>
<keyword evidence="1" id="KW-0175">Coiled coil</keyword>
<keyword evidence="4" id="KW-1185">Reference proteome</keyword>
<proteinExistence type="predicted"/>
<accession>A0A1M5TUM3</accession>
<dbReference type="GeneID" id="89510552"/>
<evidence type="ECO:0000313" key="4">
    <source>
        <dbReference type="Proteomes" id="UP000184278"/>
    </source>
</evidence>
<evidence type="ECO:0000256" key="1">
    <source>
        <dbReference type="SAM" id="Coils"/>
    </source>
</evidence>
<dbReference type="OrthoDB" id="2051525at2"/>
<dbReference type="AlphaFoldDB" id="A0A1M5TUM3"/>
<keyword evidence="2" id="KW-0812">Transmembrane</keyword>
<feature type="transmembrane region" description="Helical" evidence="2">
    <location>
        <begin position="47"/>
        <end position="70"/>
    </location>
</feature>
<evidence type="ECO:0008006" key="5">
    <source>
        <dbReference type="Google" id="ProtNLM"/>
    </source>
</evidence>
<feature type="coiled-coil region" evidence="1">
    <location>
        <begin position="74"/>
        <end position="101"/>
    </location>
</feature>
<organism evidence="3 4">
    <name type="scientific">Butyrivibrio fibrisolvens DSM 3071</name>
    <dbReference type="NCBI Taxonomy" id="1121131"/>
    <lineage>
        <taxon>Bacteria</taxon>
        <taxon>Bacillati</taxon>
        <taxon>Bacillota</taxon>
        <taxon>Clostridia</taxon>
        <taxon>Lachnospirales</taxon>
        <taxon>Lachnospiraceae</taxon>
        <taxon>Butyrivibrio</taxon>
    </lineage>
</organism>
<evidence type="ECO:0000313" key="3">
    <source>
        <dbReference type="EMBL" id="SHH54286.1"/>
    </source>
</evidence>
<gene>
    <name evidence="3" type="ORF">SAMN02745229_00626</name>
</gene>
<dbReference type="EMBL" id="FQXK01000005">
    <property type="protein sequence ID" value="SHH54286.1"/>
    <property type="molecule type" value="Genomic_DNA"/>
</dbReference>
<keyword evidence="2" id="KW-0472">Membrane</keyword>